<evidence type="ECO:0000256" key="8">
    <source>
        <dbReference type="SAM" id="MobiDB-lite"/>
    </source>
</evidence>
<evidence type="ECO:0000256" key="2">
    <source>
        <dbReference type="ARBA" id="ARBA00022723"/>
    </source>
</evidence>
<gene>
    <name evidence="10" type="ORF">BG006_010941</name>
</gene>
<feature type="compositionally biased region" description="Polar residues" evidence="8">
    <location>
        <begin position="127"/>
        <end position="139"/>
    </location>
</feature>
<dbReference type="CDD" id="cd12148">
    <property type="entry name" value="fungal_TF_MHR"/>
    <property type="match status" value="1"/>
</dbReference>
<feature type="region of interest" description="Disordered" evidence="8">
    <location>
        <begin position="169"/>
        <end position="242"/>
    </location>
</feature>
<feature type="region of interest" description="Disordered" evidence="8">
    <location>
        <begin position="635"/>
        <end position="786"/>
    </location>
</feature>
<protein>
    <recommendedName>
        <fullName evidence="9">Zn(2)-C6 fungal-type domain-containing protein</fullName>
    </recommendedName>
</protein>
<feature type="compositionally biased region" description="Low complexity" evidence="8">
    <location>
        <begin position="988"/>
        <end position="1006"/>
    </location>
</feature>
<feature type="region of interest" description="Disordered" evidence="8">
    <location>
        <begin position="68"/>
        <end position="100"/>
    </location>
</feature>
<evidence type="ECO:0000259" key="9">
    <source>
        <dbReference type="PROSITE" id="PS50048"/>
    </source>
</evidence>
<dbReference type="InterPro" id="IPR001138">
    <property type="entry name" value="Zn2Cys6_DnaBD"/>
</dbReference>
<evidence type="ECO:0000256" key="5">
    <source>
        <dbReference type="ARBA" id="ARBA00023125"/>
    </source>
</evidence>
<keyword evidence="3" id="KW-0862">Zinc</keyword>
<dbReference type="PANTHER" id="PTHR31313:SF81">
    <property type="entry name" value="TY1 ENHANCER ACTIVATOR"/>
    <property type="match status" value="1"/>
</dbReference>
<proteinExistence type="predicted"/>
<feature type="compositionally biased region" description="Polar residues" evidence="8">
    <location>
        <begin position="690"/>
        <end position="711"/>
    </location>
</feature>
<feature type="compositionally biased region" description="Low complexity" evidence="8">
    <location>
        <begin position="748"/>
        <end position="767"/>
    </location>
</feature>
<dbReference type="Pfam" id="PF04082">
    <property type="entry name" value="Fungal_trans"/>
    <property type="match status" value="1"/>
</dbReference>
<dbReference type="GO" id="GO:0008270">
    <property type="term" value="F:zinc ion binding"/>
    <property type="evidence" value="ECO:0007669"/>
    <property type="project" value="InterPro"/>
</dbReference>
<dbReference type="PROSITE" id="PS00463">
    <property type="entry name" value="ZN2_CY6_FUNGAL_1"/>
    <property type="match status" value="1"/>
</dbReference>
<keyword evidence="6" id="KW-0804">Transcription</keyword>
<evidence type="ECO:0000313" key="11">
    <source>
        <dbReference type="Proteomes" id="UP000696485"/>
    </source>
</evidence>
<dbReference type="Gene3D" id="4.10.240.10">
    <property type="entry name" value="Zn(2)-C6 fungal-type DNA-binding domain"/>
    <property type="match status" value="1"/>
</dbReference>
<dbReference type="EMBL" id="JAAAUY010000090">
    <property type="protein sequence ID" value="KAF9335687.1"/>
    <property type="molecule type" value="Genomic_DNA"/>
</dbReference>
<evidence type="ECO:0000256" key="6">
    <source>
        <dbReference type="ARBA" id="ARBA00023163"/>
    </source>
</evidence>
<reference evidence="10" key="1">
    <citation type="journal article" date="2020" name="Fungal Divers.">
        <title>Resolving the Mortierellaceae phylogeny through synthesis of multi-gene phylogenetics and phylogenomics.</title>
        <authorList>
            <person name="Vandepol N."/>
            <person name="Liber J."/>
            <person name="Desiro A."/>
            <person name="Na H."/>
            <person name="Kennedy M."/>
            <person name="Barry K."/>
            <person name="Grigoriev I.V."/>
            <person name="Miller A.N."/>
            <person name="O'Donnell K."/>
            <person name="Stajich J.E."/>
            <person name="Bonito G."/>
        </authorList>
    </citation>
    <scope>NUCLEOTIDE SEQUENCE</scope>
    <source>
        <strain evidence="10">NVP1</strain>
    </source>
</reference>
<evidence type="ECO:0000256" key="4">
    <source>
        <dbReference type="ARBA" id="ARBA00023015"/>
    </source>
</evidence>
<feature type="compositionally biased region" description="Polar residues" evidence="8">
    <location>
        <begin position="1019"/>
        <end position="1040"/>
    </location>
</feature>
<dbReference type="SMART" id="SM00906">
    <property type="entry name" value="Fungal_trans"/>
    <property type="match status" value="1"/>
</dbReference>
<dbReference type="Proteomes" id="UP000696485">
    <property type="component" value="Unassembled WGS sequence"/>
</dbReference>
<feature type="region of interest" description="Disordered" evidence="8">
    <location>
        <begin position="985"/>
        <end position="1040"/>
    </location>
</feature>
<dbReference type="GO" id="GO:0003677">
    <property type="term" value="F:DNA binding"/>
    <property type="evidence" value="ECO:0007669"/>
    <property type="project" value="UniProtKB-KW"/>
</dbReference>
<dbReference type="AlphaFoldDB" id="A0A9P5VPQ0"/>
<dbReference type="PANTHER" id="PTHR31313">
    <property type="entry name" value="TY1 ENHANCER ACTIVATOR"/>
    <property type="match status" value="1"/>
</dbReference>
<keyword evidence="7" id="KW-0539">Nucleus</keyword>
<evidence type="ECO:0000313" key="10">
    <source>
        <dbReference type="EMBL" id="KAF9335687.1"/>
    </source>
</evidence>
<evidence type="ECO:0000256" key="1">
    <source>
        <dbReference type="ARBA" id="ARBA00004123"/>
    </source>
</evidence>
<feature type="region of interest" description="Disordered" evidence="8">
    <location>
        <begin position="116"/>
        <end position="139"/>
    </location>
</feature>
<accession>A0A9P5VPQ0</accession>
<dbReference type="PROSITE" id="PS50048">
    <property type="entry name" value="ZN2_CY6_FUNGAL_2"/>
    <property type="match status" value="1"/>
</dbReference>
<keyword evidence="5" id="KW-0238">DNA-binding</keyword>
<keyword evidence="11" id="KW-1185">Reference proteome</keyword>
<comment type="subcellular location">
    <subcellularLocation>
        <location evidence="1">Nucleus</location>
    </subcellularLocation>
</comment>
<dbReference type="GO" id="GO:0006351">
    <property type="term" value="P:DNA-templated transcription"/>
    <property type="evidence" value="ECO:0007669"/>
    <property type="project" value="InterPro"/>
</dbReference>
<feature type="compositionally biased region" description="Basic and acidic residues" evidence="8">
    <location>
        <begin position="70"/>
        <end position="81"/>
    </location>
</feature>
<dbReference type="GO" id="GO:0005634">
    <property type="term" value="C:nucleus"/>
    <property type="evidence" value="ECO:0007669"/>
    <property type="project" value="UniProtKB-SubCell"/>
</dbReference>
<dbReference type="CDD" id="cd00067">
    <property type="entry name" value="GAL4"/>
    <property type="match status" value="1"/>
</dbReference>
<dbReference type="Pfam" id="PF00172">
    <property type="entry name" value="Zn_clus"/>
    <property type="match status" value="1"/>
</dbReference>
<feature type="compositionally biased region" description="Polar residues" evidence="8">
    <location>
        <begin position="728"/>
        <end position="747"/>
    </location>
</feature>
<feature type="compositionally biased region" description="Low complexity" evidence="8">
    <location>
        <begin position="84"/>
        <end position="95"/>
    </location>
</feature>
<evidence type="ECO:0000256" key="7">
    <source>
        <dbReference type="ARBA" id="ARBA00023242"/>
    </source>
</evidence>
<dbReference type="InterPro" id="IPR051615">
    <property type="entry name" value="Transcr_Regulatory_Elem"/>
</dbReference>
<organism evidence="10 11">
    <name type="scientific">Podila minutissima</name>
    <dbReference type="NCBI Taxonomy" id="64525"/>
    <lineage>
        <taxon>Eukaryota</taxon>
        <taxon>Fungi</taxon>
        <taxon>Fungi incertae sedis</taxon>
        <taxon>Mucoromycota</taxon>
        <taxon>Mortierellomycotina</taxon>
        <taxon>Mortierellomycetes</taxon>
        <taxon>Mortierellales</taxon>
        <taxon>Mortierellaceae</taxon>
        <taxon>Podila</taxon>
    </lineage>
</organism>
<keyword evidence="4" id="KW-0805">Transcription regulation</keyword>
<keyword evidence="2" id="KW-0479">Metal-binding</keyword>
<dbReference type="GO" id="GO:0000981">
    <property type="term" value="F:DNA-binding transcription factor activity, RNA polymerase II-specific"/>
    <property type="evidence" value="ECO:0007669"/>
    <property type="project" value="InterPro"/>
</dbReference>
<evidence type="ECO:0000256" key="3">
    <source>
        <dbReference type="ARBA" id="ARBA00022833"/>
    </source>
</evidence>
<sequence length="1086" mass="121154">MTKIKPRLIARISCQECRRRKTRCNFDGQGEKCSTCARIGTPCIFSQKNGTILDMDKVMEENNPHLVHRREKEQRAKERARLASISSISSSTTSSHALSPDMSLYSKSTPLSSFLSGRPFVNRHSRSNSTSGAWDSRASSTEDLSSVMDRLQIDAFGIAPHTLRSFSQVAGDNDSVEPTSGESSSAEESTPAIFLPGVESMDDDNNDSSSKAASPKIRNTPDRDGSVGADPPRRHRSSRSRSVPLVDIQPDLIESYFRHVHPFLLVLHKPSFFRRLHDPKDPVPDFLLAAMYAVASHYVPGREEDGRRYFQLWLSRLDDTMDKPRLSTIQALLMIIKYQEGVKNTGFYFRTYMYTQMVIVLARELQLHKATHVNAKLDPENHEVRRRLFWAIFVLDQFLAVSQGRTMSFREVEPEADLPRTDNEDPNDTEEIETIENAVEYIKLVKIDHQALILVRKFLTKVVAPEETIPQGLFLHQAMLAWKANLPPRLQLATNMSPHTPFVAMLHILYHACAIMVQRCYCEDPSISALEVAAVSRDTCTASATNITVIIDDLYTNHGMVPLTYPLRGCYFIIYCLIAAATIQVNDLRQGTNGPIMFKRSLALLNLILRQSTAVDVEKEVALLKSSLDTHMEGGYRDEYSGYSPSQHYDHRPPLKPILPMSQKYGSRMSFSSTGVTPVRVRKISPKGSVPTSTNIQPKATSTGHARTPSSVDHEPNSKLGSPPSPTSRPANSANTSGTCETGTHNQSEAGNKSSSVSSSSRQSMSPQLDDLDVNIKSSPSPNLPLRLIPSIMESPKVSQASYNPTNQADFSSDSVLRSVPTFTAPVSLPPDFDAFATARQQALAVSGAQQPVPLMSLAQFLTFQQQQQLQQQHRQQQQQQQLQGTSQPIPQLGQLTAAQIQELHMFNQQRQLLQLQQLQQLQQTQQQLQQSPDPAFISALLSNFSALNNYQQINSDRAQYELLNMLNSTNYGDANINTYSSFLQAPSQQQQQQQQQNLQDDQSLNGRFYHPQDERQRSQSTDGSLMADTSSLDTPSPESFTMVDMAGSFPAYLGADNAVPLGIRQALSADKIFKFQQQDLTNDEL</sequence>
<dbReference type="InterPro" id="IPR036864">
    <property type="entry name" value="Zn2-C6_fun-type_DNA-bd_sf"/>
</dbReference>
<feature type="compositionally biased region" description="Low complexity" evidence="8">
    <location>
        <begin position="177"/>
        <end position="192"/>
    </location>
</feature>
<dbReference type="SUPFAM" id="SSF57701">
    <property type="entry name" value="Zn2/Cys6 DNA-binding domain"/>
    <property type="match status" value="1"/>
</dbReference>
<name>A0A9P5VPQ0_9FUNG</name>
<comment type="caution">
    <text evidence="10">The sequence shown here is derived from an EMBL/GenBank/DDBJ whole genome shotgun (WGS) entry which is preliminary data.</text>
</comment>
<feature type="domain" description="Zn(2)-C6 fungal-type" evidence="9">
    <location>
        <begin position="13"/>
        <end position="45"/>
    </location>
</feature>
<dbReference type="InterPro" id="IPR007219">
    <property type="entry name" value="XnlR_reg_dom"/>
</dbReference>